<dbReference type="AlphaFoldDB" id="A0A0U5AUF1"/>
<gene>
    <name evidence="2" type="primary">nhaX_1</name>
    <name evidence="2" type="ORF">CB4_01535</name>
</gene>
<reference evidence="2 3" key="1">
    <citation type="submission" date="2015-12" db="EMBL/GenBank/DDBJ databases">
        <title>Genome sequence of Aneurinibacillus soli.</title>
        <authorList>
            <person name="Lee J.S."/>
            <person name="Lee K.C."/>
            <person name="Kim K.K."/>
            <person name="Lee B.W."/>
        </authorList>
    </citation>
    <scope>NUCLEOTIDE SEQUENCE [LARGE SCALE GENOMIC DNA]</scope>
    <source>
        <strain evidence="2 3">CB4</strain>
    </source>
</reference>
<dbReference type="PANTHER" id="PTHR46268:SF6">
    <property type="entry name" value="UNIVERSAL STRESS PROTEIN UP12"/>
    <property type="match status" value="1"/>
</dbReference>
<dbReference type="InterPro" id="IPR014729">
    <property type="entry name" value="Rossmann-like_a/b/a_fold"/>
</dbReference>
<dbReference type="Pfam" id="PF00582">
    <property type="entry name" value="Usp"/>
    <property type="match status" value="1"/>
</dbReference>
<dbReference type="RefSeq" id="WP_096464628.1">
    <property type="nucleotide sequence ID" value="NZ_AP017312.1"/>
</dbReference>
<proteinExistence type="inferred from homology"/>
<dbReference type="InterPro" id="IPR006016">
    <property type="entry name" value="UspA"/>
</dbReference>
<evidence type="ECO:0000313" key="2">
    <source>
        <dbReference type="EMBL" id="BAU27361.1"/>
    </source>
</evidence>
<dbReference type="KEGG" id="asoc:CB4_01535"/>
<protein>
    <submittedName>
        <fullName evidence="2">Stress response protein NhaX</fullName>
    </submittedName>
</protein>
<dbReference type="PANTHER" id="PTHR46268">
    <property type="entry name" value="STRESS RESPONSE PROTEIN NHAX"/>
    <property type="match status" value="1"/>
</dbReference>
<organism evidence="2 3">
    <name type="scientific">Aneurinibacillus soli</name>
    <dbReference type="NCBI Taxonomy" id="1500254"/>
    <lineage>
        <taxon>Bacteria</taxon>
        <taxon>Bacillati</taxon>
        <taxon>Bacillota</taxon>
        <taxon>Bacilli</taxon>
        <taxon>Bacillales</taxon>
        <taxon>Paenibacillaceae</taxon>
        <taxon>Aneurinibacillus group</taxon>
        <taxon>Aneurinibacillus</taxon>
    </lineage>
</organism>
<dbReference type="Proteomes" id="UP000217696">
    <property type="component" value="Chromosome"/>
</dbReference>
<dbReference type="PRINTS" id="PR01438">
    <property type="entry name" value="UNVRSLSTRESS"/>
</dbReference>
<dbReference type="OrthoDB" id="9777884at2"/>
<dbReference type="Gene3D" id="3.40.50.620">
    <property type="entry name" value="HUPs"/>
    <property type="match status" value="1"/>
</dbReference>
<evidence type="ECO:0000256" key="1">
    <source>
        <dbReference type="ARBA" id="ARBA00008791"/>
    </source>
</evidence>
<accession>A0A0U5AUF1</accession>
<dbReference type="CDD" id="cd00293">
    <property type="entry name" value="USP-like"/>
    <property type="match status" value="1"/>
</dbReference>
<name>A0A0U5AUF1_9BACL</name>
<dbReference type="InterPro" id="IPR006015">
    <property type="entry name" value="Universal_stress_UspA"/>
</dbReference>
<keyword evidence="3" id="KW-1185">Reference proteome</keyword>
<sequence length="148" mass="15951">MFTKIVVAIDGSEMGAKALEAAIALSAEQKAELAILHVARETIVSPYIVGEMAYLTKDFDTSVNEAIRKEAEKLLEESKEKAVARGITAQTVYVTGDPAREIVQYAQENRVGLVVLGSRGLGAFKEMMLGSVSHKVSQLVSCPILIVK</sequence>
<dbReference type="SUPFAM" id="SSF52402">
    <property type="entry name" value="Adenine nucleotide alpha hydrolases-like"/>
    <property type="match status" value="1"/>
</dbReference>
<comment type="similarity">
    <text evidence="1">Belongs to the universal stress protein A family.</text>
</comment>
<dbReference type="EMBL" id="AP017312">
    <property type="protein sequence ID" value="BAU27361.1"/>
    <property type="molecule type" value="Genomic_DNA"/>
</dbReference>
<evidence type="ECO:0000313" key="3">
    <source>
        <dbReference type="Proteomes" id="UP000217696"/>
    </source>
</evidence>